<dbReference type="PANTHER" id="PTHR11735">
    <property type="entry name" value="TRNA N6-ADENOSINE THREONYLCARBAMOYLTRANSFERASE"/>
    <property type="match status" value="1"/>
</dbReference>
<dbReference type="Pfam" id="PF00814">
    <property type="entry name" value="TsaD"/>
    <property type="match status" value="1"/>
</dbReference>
<dbReference type="AlphaFoldDB" id="A0A399E3U9"/>
<dbReference type="Proteomes" id="UP000266089">
    <property type="component" value="Unassembled WGS sequence"/>
</dbReference>
<evidence type="ECO:0000313" key="2">
    <source>
        <dbReference type="EMBL" id="RIH79404.1"/>
    </source>
</evidence>
<sequence>MVLVLAIDTATPYLVLGLPHAERAIRLERRHAEMLWPELEAFLQQAGVGLGELGGIAVGRGPGSYTGLRVGIAAGLGLARGLGIPVAGVDTLEAVARRHQGPVTVIQRTRNALCYAACYVVEGSQVQVTQPPHRARFDEVVPTGLLTIDEPPSGQALAALGLAALKARPGQVEPLYL</sequence>
<dbReference type="GO" id="GO:0005829">
    <property type="term" value="C:cytosol"/>
    <property type="evidence" value="ECO:0007669"/>
    <property type="project" value="TreeGrafter"/>
</dbReference>
<evidence type="ECO:0000313" key="3">
    <source>
        <dbReference type="Proteomes" id="UP000266089"/>
    </source>
</evidence>
<dbReference type="Gene3D" id="3.30.420.40">
    <property type="match status" value="2"/>
</dbReference>
<dbReference type="SUPFAM" id="SSF53067">
    <property type="entry name" value="Actin-like ATPase domain"/>
    <property type="match status" value="1"/>
</dbReference>
<dbReference type="OrthoDB" id="9784166at2"/>
<reference evidence="2 3" key="1">
    <citation type="submission" date="2018-08" db="EMBL/GenBank/DDBJ databases">
        <title>Meiothermus cateniformans JCM 15151 genome sequencing project.</title>
        <authorList>
            <person name="Da Costa M.S."/>
            <person name="Albuquerque L."/>
            <person name="Raposo P."/>
            <person name="Froufe H.J.C."/>
            <person name="Barroso C.S."/>
            <person name="Egas C."/>
        </authorList>
    </citation>
    <scope>NUCLEOTIDE SEQUENCE [LARGE SCALE GENOMIC DNA]</scope>
    <source>
        <strain evidence="2 3">JCM 15151</strain>
    </source>
</reference>
<dbReference type="InterPro" id="IPR043129">
    <property type="entry name" value="ATPase_NBD"/>
</dbReference>
<name>A0A399E3U9_9DEIN</name>
<proteinExistence type="predicted"/>
<dbReference type="PANTHER" id="PTHR11735:SF11">
    <property type="entry name" value="TRNA THREONYLCARBAMOYLADENOSINE BIOSYNTHESIS PROTEIN TSAB"/>
    <property type="match status" value="1"/>
</dbReference>
<dbReference type="GO" id="GO:0002949">
    <property type="term" value="P:tRNA threonylcarbamoyladenosine modification"/>
    <property type="evidence" value="ECO:0007669"/>
    <property type="project" value="InterPro"/>
</dbReference>
<dbReference type="InterPro" id="IPR022496">
    <property type="entry name" value="T6A_TsaB"/>
</dbReference>
<feature type="domain" description="Gcp-like" evidence="1">
    <location>
        <begin position="28"/>
        <end position="141"/>
    </location>
</feature>
<comment type="caution">
    <text evidence="2">The sequence shown here is derived from an EMBL/GenBank/DDBJ whole genome shotgun (WGS) entry which is preliminary data.</text>
</comment>
<dbReference type="EMBL" id="QWKX01000006">
    <property type="protein sequence ID" value="RIH79404.1"/>
    <property type="molecule type" value="Genomic_DNA"/>
</dbReference>
<accession>A0A399E3U9</accession>
<evidence type="ECO:0000259" key="1">
    <source>
        <dbReference type="Pfam" id="PF00814"/>
    </source>
</evidence>
<dbReference type="InterPro" id="IPR000905">
    <property type="entry name" value="Gcp-like_dom"/>
</dbReference>
<protein>
    <submittedName>
        <fullName evidence="2">tRNA threonylcarbamoyladenosine biosynthesis protein TsaB</fullName>
    </submittedName>
</protein>
<dbReference type="NCBIfam" id="TIGR03725">
    <property type="entry name" value="T6A_YeaZ"/>
    <property type="match status" value="1"/>
</dbReference>
<organism evidence="2 3">
    <name type="scientific">Meiothermus taiwanensis</name>
    <dbReference type="NCBI Taxonomy" id="172827"/>
    <lineage>
        <taxon>Bacteria</taxon>
        <taxon>Thermotogati</taxon>
        <taxon>Deinococcota</taxon>
        <taxon>Deinococci</taxon>
        <taxon>Thermales</taxon>
        <taxon>Thermaceae</taxon>
        <taxon>Meiothermus</taxon>
    </lineage>
</organism>
<gene>
    <name evidence="2" type="primary">tsaB</name>
    <name evidence="2" type="ORF">Mcate_00401</name>
</gene>